<keyword evidence="3" id="KW-1185">Reference proteome</keyword>
<dbReference type="Gene3D" id="3.40.50.1580">
    <property type="entry name" value="Nucleoside phosphorylase domain"/>
    <property type="match status" value="1"/>
</dbReference>
<dbReference type="GO" id="GO:0009116">
    <property type="term" value="P:nucleoside metabolic process"/>
    <property type="evidence" value="ECO:0007669"/>
    <property type="project" value="InterPro"/>
</dbReference>
<dbReference type="Proteomes" id="UP000555546">
    <property type="component" value="Unassembled WGS sequence"/>
</dbReference>
<dbReference type="PANTHER" id="PTHR38643">
    <property type="entry name" value="PURINE NUCLEOSIDE PERMEASE C285.05-RELATED"/>
    <property type="match status" value="1"/>
</dbReference>
<gene>
    <name evidence="2" type="ORF">FHS76_002436</name>
</gene>
<dbReference type="InterPro" id="IPR009486">
    <property type="entry name" value="Pur_nuclsid_perm"/>
</dbReference>
<protein>
    <submittedName>
        <fullName evidence="2">Purine nucleoside permease</fullName>
    </submittedName>
</protein>
<dbReference type="PIRSF" id="PIRSF013171">
    <property type="entry name" value="Pur_nuclsid_perm"/>
    <property type="match status" value="1"/>
</dbReference>
<dbReference type="InterPro" id="IPR035994">
    <property type="entry name" value="Nucleoside_phosphorylase_sf"/>
</dbReference>
<organism evidence="2 3">
    <name type="scientific">Brucella daejeonensis</name>
    <dbReference type="NCBI Taxonomy" id="659015"/>
    <lineage>
        <taxon>Bacteria</taxon>
        <taxon>Pseudomonadati</taxon>
        <taxon>Pseudomonadota</taxon>
        <taxon>Alphaproteobacteria</taxon>
        <taxon>Hyphomicrobiales</taxon>
        <taxon>Brucellaceae</taxon>
        <taxon>Brucella/Ochrobactrum group</taxon>
        <taxon>Brucella</taxon>
    </lineage>
</organism>
<evidence type="ECO:0000313" key="2">
    <source>
        <dbReference type="EMBL" id="MBB5702552.1"/>
    </source>
</evidence>
<dbReference type="AlphaFoldDB" id="A0A7W9ELP3"/>
<reference evidence="2 3" key="1">
    <citation type="submission" date="2020-08" db="EMBL/GenBank/DDBJ databases">
        <title>Genomic Encyclopedia of Type Strains, Phase IV (KMG-IV): sequencing the most valuable type-strain genomes for metagenomic binning, comparative biology and taxonomic classification.</title>
        <authorList>
            <person name="Goeker M."/>
        </authorList>
    </citation>
    <scope>NUCLEOTIDE SEQUENCE [LARGE SCALE GENOMIC DNA]</scope>
    <source>
        <strain evidence="2 3">DSM 26944</strain>
    </source>
</reference>
<dbReference type="Pfam" id="PF06516">
    <property type="entry name" value="NUP"/>
    <property type="match status" value="1"/>
</dbReference>
<dbReference type="PANTHER" id="PTHR38643:SF1">
    <property type="entry name" value="PURINE NUCLEOSIDE PERMEASE C285.05-RELATED"/>
    <property type="match status" value="1"/>
</dbReference>
<keyword evidence="1" id="KW-0732">Signal</keyword>
<dbReference type="GO" id="GO:0055085">
    <property type="term" value="P:transmembrane transport"/>
    <property type="evidence" value="ECO:0007669"/>
    <property type="project" value="InterPro"/>
</dbReference>
<dbReference type="GO" id="GO:0003824">
    <property type="term" value="F:catalytic activity"/>
    <property type="evidence" value="ECO:0007669"/>
    <property type="project" value="InterPro"/>
</dbReference>
<comment type="caution">
    <text evidence="2">The sequence shown here is derived from an EMBL/GenBank/DDBJ whole genome shotgun (WGS) entry which is preliminary data.</text>
</comment>
<name>A0A7W9ELP3_9HYPH</name>
<sequence length="345" mass="37100">MNLSIRTIALAASAISLLASAPALAREPQRITPKVMVITMFGEEAKPWLEGEKFTQKIRLPGLNAEYPEIDCTSEGLCHMTTAMGFANAASSVAAMALSDRLDLSHSYFLIAGIAGVDPEHGTLGSAHWAKYSIDANLSHRIDIREAPEGWPTDFFGLGTARPGEKPKWAAGTEVFELNGKLADYALATTRGVELLDSDAAKEYRKHYSEEAATGAPKVTICDTASGDTYWHGAKLGEAMAEWSKLLTEGKADYCTSQMEDNATLTALKRAADAGKLDFSRIALLRTASNFDRQGKDQTASESLAANSGGFPLATANAYRVGKAYADSIVRNWQAWEKAPQTAAK</sequence>
<evidence type="ECO:0000313" key="3">
    <source>
        <dbReference type="Proteomes" id="UP000555546"/>
    </source>
</evidence>
<accession>A0A7W9ELP3</accession>
<dbReference type="EMBL" id="JACIJG010000008">
    <property type="protein sequence ID" value="MBB5702552.1"/>
    <property type="molecule type" value="Genomic_DNA"/>
</dbReference>
<feature type="chain" id="PRO_5031490772" evidence="1">
    <location>
        <begin position="26"/>
        <end position="345"/>
    </location>
</feature>
<feature type="signal peptide" evidence="1">
    <location>
        <begin position="1"/>
        <end position="25"/>
    </location>
</feature>
<dbReference type="RefSeq" id="WP_183652579.1">
    <property type="nucleotide sequence ID" value="NZ_JACIJG010000008.1"/>
</dbReference>
<proteinExistence type="predicted"/>
<evidence type="ECO:0000256" key="1">
    <source>
        <dbReference type="SAM" id="SignalP"/>
    </source>
</evidence>